<dbReference type="Proteomes" id="UP000675900">
    <property type="component" value="Unassembled WGS sequence"/>
</dbReference>
<name>A0A8C9JBF7_PANTA</name>
<evidence type="ECO:0000313" key="3">
    <source>
        <dbReference type="Proteomes" id="UP000675900"/>
    </source>
</evidence>
<feature type="compositionally biased region" description="Polar residues" evidence="1">
    <location>
        <begin position="77"/>
        <end position="91"/>
    </location>
</feature>
<feature type="region of interest" description="Disordered" evidence="1">
    <location>
        <begin position="48"/>
        <end position="91"/>
    </location>
</feature>
<accession>A0A8C9JBF7</accession>
<evidence type="ECO:0000313" key="2">
    <source>
        <dbReference type="Ensembl" id="ENSPTIP00000005366.1"/>
    </source>
</evidence>
<dbReference type="AlphaFoldDB" id="A0A8C9JBF7"/>
<reference evidence="2" key="1">
    <citation type="submission" date="2025-08" db="UniProtKB">
        <authorList>
            <consortium name="Ensembl"/>
        </authorList>
    </citation>
    <scope>IDENTIFICATION</scope>
</reference>
<keyword evidence="3" id="KW-1185">Reference proteome</keyword>
<sequence length="155" mass="16001">MALSPGANLVLCESSNMTPSLSLAEAPDSGSSTISEPHTDMGLVPLLNPPLNPGSDLVPDLNSTLSPVSEEAPGLVSGNTPRPGDSQTVPPVSLQITTSHSGEALGLNSNHVSRPDSQGALGPAPNLVLTHFRFCPPHSLPLPRSRSLSLSFKNK</sequence>
<dbReference type="Ensembl" id="ENSPTIT00000009146.1">
    <property type="protein sequence ID" value="ENSPTIP00000005366.1"/>
    <property type="gene ID" value="ENSPTIG00000007616.1"/>
</dbReference>
<evidence type="ECO:0000256" key="1">
    <source>
        <dbReference type="SAM" id="MobiDB-lite"/>
    </source>
</evidence>
<protein>
    <submittedName>
        <fullName evidence="2">Uncharacterized protein</fullName>
    </submittedName>
</protein>
<organism evidence="2 3">
    <name type="scientific">Panthera tigris altaica</name>
    <name type="common">Siberian tiger</name>
    <dbReference type="NCBI Taxonomy" id="74533"/>
    <lineage>
        <taxon>Eukaryota</taxon>
        <taxon>Metazoa</taxon>
        <taxon>Chordata</taxon>
        <taxon>Craniata</taxon>
        <taxon>Vertebrata</taxon>
        <taxon>Euteleostomi</taxon>
        <taxon>Mammalia</taxon>
        <taxon>Eutheria</taxon>
        <taxon>Laurasiatheria</taxon>
        <taxon>Carnivora</taxon>
        <taxon>Feliformia</taxon>
        <taxon>Felidae</taxon>
        <taxon>Pantherinae</taxon>
        <taxon>Panthera</taxon>
    </lineage>
</organism>
<reference evidence="2" key="2">
    <citation type="submission" date="2025-09" db="UniProtKB">
        <authorList>
            <consortium name="Ensembl"/>
        </authorList>
    </citation>
    <scope>IDENTIFICATION</scope>
</reference>
<proteinExistence type="predicted"/>
<dbReference type="GeneTree" id="ENSGT00930000152421"/>